<gene>
    <name evidence="3" type="ORF">GCM10010981_31440</name>
</gene>
<feature type="signal peptide" evidence="2">
    <location>
        <begin position="1"/>
        <end position="23"/>
    </location>
</feature>
<feature type="chain" id="PRO_5047085247" description="Methylaspartate ammonia-lyase" evidence="2">
    <location>
        <begin position="24"/>
        <end position="441"/>
    </location>
</feature>
<protein>
    <recommendedName>
        <fullName evidence="5">Methylaspartate ammonia-lyase</fullName>
    </recommendedName>
</protein>
<keyword evidence="4" id="KW-1185">Reference proteome</keyword>
<evidence type="ECO:0000256" key="1">
    <source>
        <dbReference type="SAM" id="MobiDB-lite"/>
    </source>
</evidence>
<dbReference type="Proteomes" id="UP000620046">
    <property type="component" value="Unassembled WGS sequence"/>
</dbReference>
<dbReference type="EMBL" id="BMJA01000002">
    <property type="protein sequence ID" value="GGA39885.1"/>
    <property type="molecule type" value="Genomic_DNA"/>
</dbReference>
<evidence type="ECO:0000313" key="4">
    <source>
        <dbReference type="Proteomes" id="UP000620046"/>
    </source>
</evidence>
<dbReference type="RefSeq" id="WP_188795287.1">
    <property type="nucleotide sequence ID" value="NZ_BMJA01000002.1"/>
</dbReference>
<dbReference type="SUPFAM" id="SSF48208">
    <property type="entry name" value="Six-hairpin glycosidases"/>
    <property type="match status" value="1"/>
</dbReference>
<comment type="caution">
    <text evidence="3">The sequence shown here is derived from an EMBL/GenBank/DDBJ whole genome shotgun (WGS) entry which is preliminary data.</text>
</comment>
<feature type="region of interest" description="Disordered" evidence="1">
    <location>
        <begin position="416"/>
        <end position="441"/>
    </location>
</feature>
<name>A0ABQ1GAE2_9GAMM</name>
<evidence type="ECO:0000256" key="2">
    <source>
        <dbReference type="SAM" id="SignalP"/>
    </source>
</evidence>
<evidence type="ECO:0008006" key="5">
    <source>
        <dbReference type="Google" id="ProtNLM"/>
    </source>
</evidence>
<dbReference type="InterPro" id="IPR008928">
    <property type="entry name" value="6-hairpin_glycosidase_sf"/>
</dbReference>
<proteinExistence type="predicted"/>
<sequence>MLKRWLALAAISMALGVAYTEQAAANDAPHRQLAEETCSALKQAATAIPGNGPMILPSYPDMQGDAPAARALQNVGFVYDNALAGIALSACGAPEQARRIADALLLAPASDVTYKDGRLRNAYRSGAVQNDKVVLPGYWQKQGNYWSQDPYQTGSASGNLAWAALLLLTVYDNTHDTRYLDGAVVQLKWIAAHTANSVVPAGYEGGVFGYDNKQIVQHWKSTEHHIDIYAAATWANRERADPAIARQAQIARAFVTAMWDGRQQRFFVGTGEDGKTIERHKSGLDQEIWPLLAFQLYPPAWNSVWAFVDANHRSGDGYGFERQPDGMWTEGTSQVAAALQASGKPVPDSLWLAIRAQRGANGMLYATPQQRITTSFAIGPTSTYDDFFYYHDPHLGATAWAALAAKGWNPFVGQPIGYPNQRDPNARAPHAQRQGVTDPAQ</sequence>
<organism evidence="3 4">
    <name type="scientific">Dyella nitratireducens</name>
    <dbReference type="NCBI Taxonomy" id="1849580"/>
    <lineage>
        <taxon>Bacteria</taxon>
        <taxon>Pseudomonadati</taxon>
        <taxon>Pseudomonadota</taxon>
        <taxon>Gammaproteobacteria</taxon>
        <taxon>Lysobacterales</taxon>
        <taxon>Rhodanobacteraceae</taxon>
        <taxon>Dyella</taxon>
    </lineage>
</organism>
<reference evidence="4" key="1">
    <citation type="journal article" date="2019" name="Int. J. Syst. Evol. Microbiol.">
        <title>The Global Catalogue of Microorganisms (GCM) 10K type strain sequencing project: providing services to taxonomists for standard genome sequencing and annotation.</title>
        <authorList>
            <consortium name="The Broad Institute Genomics Platform"/>
            <consortium name="The Broad Institute Genome Sequencing Center for Infectious Disease"/>
            <person name="Wu L."/>
            <person name="Ma J."/>
        </authorList>
    </citation>
    <scope>NUCLEOTIDE SEQUENCE [LARGE SCALE GENOMIC DNA]</scope>
    <source>
        <strain evidence="4">CGMCC 1.15439</strain>
    </source>
</reference>
<accession>A0ABQ1GAE2</accession>
<keyword evidence="2" id="KW-0732">Signal</keyword>
<evidence type="ECO:0000313" key="3">
    <source>
        <dbReference type="EMBL" id="GGA39885.1"/>
    </source>
</evidence>